<dbReference type="SUPFAM" id="SSF52047">
    <property type="entry name" value="RNI-like"/>
    <property type="match status" value="1"/>
</dbReference>
<dbReference type="PANTHER" id="PTHR13318:SF152">
    <property type="entry name" value="F-BOX_LRR-REPEAT PROTEIN 4"/>
    <property type="match status" value="1"/>
</dbReference>
<protein>
    <recommendedName>
        <fullName evidence="2">F-box domain-containing protein</fullName>
    </recommendedName>
</protein>
<dbReference type="SMART" id="SM00256">
    <property type="entry name" value="FBOX"/>
    <property type="match status" value="1"/>
</dbReference>
<dbReference type="InterPro" id="IPR036047">
    <property type="entry name" value="F-box-like_dom_sf"/>
</dbReference>
<evidence type="ECO:0000313" key="4">
    <source>
        <dbReference type="Proteomes" id="UP000827092"/>
    </source>
</evidence>
<dbReference type="InterPro" id="IPR006553">
    <property type="entry name" value="Leu-rich_rpt_Cys-con_subtyp"/>
</dbReference>
<dbReference type="SMART" id="SM00367">
    <property type="entry name" value="LRR_CC"/>
    <property type="match status" value="8"/>
</dbReference>
<evidence type="ECO:0000313" key="3">
    <source>
        <dbReference type="EMBL" id="KAG8199503.1"/>
    </source>
</evidence>
<dbReference type="EMBL" id="JAFNEN010000026">
    <property type="protein sequence ID" value="KAG8199503.1"/>
    <property type="molecule type" value="Genomic_DNA"/>
</dbReference>
<dbReference type="CDD" id="cd22117">
    <property type="entry name" value="F-box_FBXL4"/>
    <property type="match status" value="1"/>
</dbReference>
<dbReference type="PANTHER" id="PTHR13318">
    <property type="entry name" value="PARTNER OF PAIRED, ISOFORM B-RELATED"/>
    <property type="match status" value="1"/>
</dbReference>
<sequence length="596" mass="68590">MKAVELEEDTILYQMQNEAAKRGRKVLSLRASKVVDFSSQYGSNDSISYTAENLIGSPTIYPRSGDNAYSFQLRTYGKWWHMLPSSRNRQLLLPSKTPVESQDFIEFQVEERVAPLLIRIYEVYNPGAIVKLLCYCYDTRRWVVLWQDEPQVLPSNQSNCFTVEMKGADFLTDYYRIEFYHQHLNYFFEIDGLILYGEENFSRYFSNFSLYQSDHLKRLFRPPDSIEDNTETLEQDSSTLKSTSSYFDMLPDEVMHFIIGYLDLQSLCLTAKVSKQFRNLCYDPVLYKNLDLQLYWHLVDSNALNSLKSRLTSLQKLNLSWCGGQERITSPYFIEFLKTSCELLTSLNLSNCPFVDNNCLKAVAYYCPSLKELQLQSCRSRDLTQNGFKCISAMTNLTYLDLYRTLIGKSALISVIRSLKLEHLFLGSCTNIQDINEVARAIGQCLNYTLKSLDLWRISDLTCLGMNAIAENCHNLVELDLGWCHQVDASCGCIRHLITHCPMLKKLFLTAIRTISSNDINAIACHCPDLEQLDILGTPEVSYAAVKYLLQKCKKLKLLDISYCNTAVNNNAQELQATFENVKIQCSLYWPLNFVD</sequence>
<reference evidence="3 4" key="1">
    <citation type="journal article" date="2022" name="Nat. Ecol. Evol.">
        <title>A masculinizing supergene underlies an exaggerated male reproductive morph in a spider.</title>
        <authorList>
            <person name="Hendrickx F."/>
            <person name="De Corte Z."/>
            <person name="Sonet G."/>
            <person name="Van Belleghem S.M."/>
            <person name="Kostlbacher S."/>
            <person name="Vangestel C."/>
        </authorList>
    </citation>
    <scope>NUCLEOTIDE SEQUENCE [LARGE SCALE GENOMIC DNA]</scope>
    <source>
        <strain evidence="3">W744_W776</strain>
    </source>
</reference>
<dbReference type="InterPro" id="IPR032675">
    <property type="entry name" value="LRR_dom_sf"/>
</dbReference>
<dbReference type="Proteomes" id="UP000827092">
    <property type="component" value="Unassembled WGS sequence"/>
</dbReference>
<dbReference type="PROSITE" id="PS50181">
    <property type="entry name" value="FBOX"/>
    <property type="match status" value="1"/>
</dbReference>
<dbReference type="SUPFAM" id="SSF81383">
    <property type="entry name" value="F-box domain"/>
    <property type="match status" value="1"/>
</dbReference>
<name>A0AAV6VUK3_9ARAC</name>
<proteinExistence type="predicted"/>
<keyword evidence="4" id="KW-1185">Reference proteome</keyword>
<feature type="domain" description="F-box" evidence="2">
    <location>
        <begin position="244"/>
        <end position="290"/>
    </location>
</feature>
<accession>A0AAV6VUK3</accession>
<comment type="caution">
    <text evidence="3">The sequence shown here is derived from an EMBL/GenBank/DDBJ whole genome shotgun (WGS) entry which is preliminary data.</text>
</comment>
<evidence type="ECO:0000259" key="2">
    <source>
        <dbReference type="PROSITE" id="PS50181"/>
    </source>
</evidence>
<dbReference type="InterPro" id="IPR001810">
    <property type="entry name" value="F-box_dom"/>
</dbReference>
<dbReference type="GO" id="GO:0019005">
    <property type="term" value="C:SCF ubiquitin ligase complex"/>
    <property type="evidence" value="ECO:0007669"/>
    <property type="project" value="TreeGrafter"/>
</dbReference>
<keyword evidence="1" id="KW-0833">Ubl conjugation pathway</keyword>
<dbReference type="GO" id="GO:0031146">
    <property type="term" value="P:SCF-dependent proteasomal ubiquitin-dependent protein catabolic process"/>
    <property type="evidence" value="ECO:0007669"/>
    <property type="project" value="TreeGrafter"/>
</dbReference>
<dbReference type="Gene3D" id="3.80.10.10">
    <property type="entry name" value="Ribonuclease Inhibitor"/>
    <property type="match status" value="2"/>
</dbReference>
<evidence type="ECO:0000256" key="1">
    <source>
        <dbReference type="ARBA" id="ARBA00022786"/>
    </source>
</evidence>
<organism evidence="3 4">
    <name type="scientific">Oedothorax gibbosus</name>
    <dbReference type="NCBI Taxonomy" id="931172"/>
    <lineage>
        <taxon>Eukaryota</taxon>
        <taxon>Metazoa</taxon>
        <taxon>Ecdysozoa</taxon>
        <taxon>Arthropoda</taxon>
        <taxon>Chelicerata</taxon>
        <taxon>Arachnida</taxon>
        <taxon>Araneae</taxon>
        <taxon>Araneomorphae</taxon>
        <taxon>Entelegynae</taxon>
        <taxon>Araneoidea</taxon>
        <taxon>Linyphiidae</taxon>
        <taxon>Erigoninae</taxon>
        <taxon>Oedothorax</taxon>
    </lineage>
</organism>
<gene>
    <name evidence="3" type="ORF">JTE90_009350</name>
</gene>
<dbReference type="Pfam" id="PF12937">
    <property type="entry name" value="F-box-like"/>
    <property type="match status" value="1"/>
</dbReference>
<dbReference type="AlphaFoldDB" id="A0AAV6VUK3"/>